<dbReference type="InterPro" id="IPR001482">
    <property type="entry name" value="T2SS/T4SS_dom"/>
</dbReference>
<dbReference type="InterPro" id="IPR037257">
    <property type="entry name" value="T2SS_E_N_sf"/>
</dbReference>
<gene>
    <name evidence="6" type="ORF">GURASL_01720</name>
</gene>
<feature type="domain" description="Bacterial type II secretion system protein E" evidence="4">
    <location>
        <begin position="186"/>
        <end position="543"/>
    </location>
</feature>
<dbReference type="SUPFAM" id="SSF52540">
    <property type="entry name" value="P-loop containing nucleoside triphosphate hydrolases"/>
    <property type="match status" value="1"/>
</dbReference>
<dbReference type="PANTHER" id="PTHR30258">
    <property type="entry name" value="TYPE II SECRETION SYSTEM PROTEIN GSPE-RELATED"/>
    <property type="match status" value="1"/>
</dbReference>
<dbReference type="Pfam" id="PF00437">
    <property type="entry name" value="T2SSE"/>
    <property type="match status" value="1"/>
</dbReference>
<dbReference type="Pfam" id="PF05157">
    <property type="entry name" value="MshEN"/>
    <property type="match status" value="1"/>
</dbReference>
<dbReference type="EMBL" id="AP027151">
    <property type="protein sequence ID" value="BDV41249.1"/>
    <property type="molecule type" value="Genomic_DNA"/>
</dbReference>
<keyword evidence="2" id="KW-0547">Nucleotide-binding</keyword>
<proteinExistence type="inferred from homology"/>
<evidence type="ECO:0000256" key="2">
    <source>
        <dbReference type="ARBA" id="ARBA00022741"/>
    </source>
</evidence>
<dbReference type="InterPro" id="IPR027417">
    <property type="entry name" value="P-loop_NTPase"/>
</dbReference>
<accession>A0ABM8EFT3</accession>
<evidence type="ECO:0000313" key="7">
    <source>
        <dbReference type="Proteomes" id="UP001317705"/>
    </source>
</evidence>
<evidence type="ECO:0000259" key="5">
    <source>
        <dbReference type="Pfam" id="PF05157"/>
    </source>
</evidence>
<dbReference type="Gene3D" id="3.30.300.160">
    <property type="entry name" value="Type II secretion system, protein E, N-terminal domain"/>
    <property type="match status" value="1"/>
</dbReference>
<reference evidence="6 7" key="1">
    <citation type="submission" date="2022-12" db="EMBL/GenBank/DDBJ databases">
        <title>Polyphasic characterization of Geotalea uranireducens NIT-SL11 newly isolated from a complex of sewage sludge and microbially reduced graphene oxide.</title>
        <authorList>
            <person name="Xie L."/>
            <person name="Yoshida N."/>
            <person name="Meng L."/>
        </authorList>
    </citation>
    <scope>NUCLEOTIDE SEQUENCE [LARGE SCALE GENOMIC DNA]</scope>
    <source>
        <strain evidence="6 7">NIT-SL11</strain>
    </source>
</reference>
<dbReference type="InterPro" id="IPR007831">
    <property type="entry name" value="T2SS_GspE_N"/>
</dbReference>
<sequence length="549" mass="59495">MDSIVKEGSLGSILFKCQIISEEDIAAALAEQEQTGCRFGEALVTLGIVTQEDIDWALSNQLNIPYVRLKPPMFDQQAVALVSATLARQHNLIPLIRAGDELSIAIADPLNLTAVTEVERITGCSVTVSVALIREIREMQELFYGAADSTVSLGFASANFPPQAIAAINEDLSGGKLLDYLLLFILQQKLASLSLQPLGETVIVVGRRGGVTREIGRLAAAYYPEVVQRTRKLARLGEVELTGRGELAFAWKGKNIPFQVASLRSEAGEHLTFRMHVAAPFPGSVADLGLSAEKLGQFGDLAALNRGLLLVAAREREIRQMVINLYLQECDTTGKTVMVLGEGTNPGEKRFPRVAVPRHSELGALIPGVLDHDPDILAIEDVADGHGFAAACRAALRGKLVVAGVGFADLAGTFKHLLTFRDKLQMIPLQPKGIIVCRGVRTLCPDCREQGPPSAEELAGLAAELHVPVGCRPVGCASCDQTGYRGKRYLLEMLVFDEEMRKRFASARDDREVLDYLRGKGWSGIVEEGKTLVVEGEISIEDYQTSILT</sequence>
<dbReference type="RefSeq" id="WP_282001225.1">
    <property type="nucleotide sequence ID" value="NZ_AP027151.1"/>
</dbReference>
<keyword evidence="3" id="KW-0067">ATP-binding</keyword>
<keyword evidence="7" id="KW-1185">Reference proteome</keyword>
<dbReference type="SUPFAM" id="SSF160246">
    <property type="entry name" value="EspE N-terminal domain-like"/>
    <property type="match status" value="1"/>
</dbReference>
<evidence type="ECO:0000259" key="4">
    <source>
        <dbReference type="Pfam" id="PF00437"/>
    </source>
</evidence>
<name>A0ABM8EFT3_9BACT</name>
<evidence type="ECO:0000313" key="6">
    <source>
        <dbReference type="EMBL" id="BDV41249.1"/>
    </source>
</evidence>
<evidence type="ECO:0000256" key="3">
    <source>
        <dbReference type="ARBA" id="ARBA00022840"/>
    </source>
</evidence>
<comment type="similarity">
    <text evidence="1">Belongs to the GSP E family.</text>
</comment>
<dbReference type="Proteomes" id="UP001317705">
    <property type="component" value="Chromosome"/>
</dbReference>
<dbReference type="Gene3D" id="3.40.50.300">
    <property type="entry name" value="P-loop containing nucleotide triphosphate hydrolases"/>
    <property type="match status" value="1"/>
</dbReference>
<feature type="domain" description="Type II secretion system protein GspE N-terminal" evidence="5">
    <location>
        <begin position="62"/>
        <end position="149"/>
    </location>
</feature>
<dbReference type="PANTHER" id="PTHR30258:SF1">
    <property type="entry name" value="PROTEIN TRANSPORT PROTEIN HOFB HOMOLOG"/>
    <property type="match status" value="1"/>
</dbReference>
<protein>
    <submittedName>
        <fullName evidence="6">General secretory pathway protein GspE</fullName>
    </submittedName>
</protein>
<evidence type="ECO:0000256" key="1">
    <source>
        <dbReference type="ARBA" id="ARBA00006611"/>
    </source>
</evidence>
<organism evidence="6 7">
    <name type="scientific">Geotalea uraniireducens</name>
    <dbReference type="NCBI Taxonomy" id="351604"/>
    <lineage>
        <taxon>Bacteria</taxon>
        <taxon>Pseudomonadati</taxon>
        <taxon>Thermodesulfobacteriota</taxon>
        <taxon>Desulfuromonadia</taxon>
        <taxon>Geobacterales</taxon>
        <taxon>Geobacteraceae</taxon>
        <taxon>Geotalea</taxon>
    </lineage>
</organism>